<protein>
    <recommendedName>
        <fullName evidence="3">N-acetyltransferase domain-containing protein</fullName>
    </recommendedName>
</protein>
<evidence type="ECO:0008006" key="3">
    <source>
        <dbReference type="Google" id="ProtNLM"/>
    </source>
</evidence>
<proteinExistence type="predicted"/>
<dbReference type="Gene3D" id="3.40.630.30">
    <property type="match status" value="1"/>
</dbReference>
<evidence type="ECO:0000313" key="1">
    <source>
        <dbReference type="EMBL" id="KAK7744428.1"/>
    </source>
</evidence>
<dbReference type="SUPFAM" id="SSF55729">
    <property type="entry name" value="Acyl-CoA N-acyltransferases (Nat)"/>
    <property type="match status" value="1"/>
</dbReference>
<organism evidence="1 2">
    <name type="scientific">Diatrype stigma</name>
    <dbReference type="NCBI Taxonomy" id="117547"/>
    <lineage>
        <taxon>Eukaryota</taxon>
        <taxon>Fungi</taxon>
        <taxon>Dikarya</taxon>
        <taxon>Ascomycota</taxon>
        <taxon>Pezizomycotina</taxon>
        <taxon>Sordariomycetes</taxon>
        <taxon>Xylariomycetidae</taxon>
        <taxon>Xylariales</taxon>
        <taxon>Diatrypaceae</taxon>
        <taxon>Diatrype</taxon>
    </lineage>
</organism>
<dbReference type="EMBL" id="JAKJXP020000119">
    <property type="protein sequence ID" value="KAK7744428.1"/>
    <property type="molecule type" value="Genomic_DNA"/>
</dbReference>
<gene>
    <name evidence="1" type="ORF">SLS62_010152</name>
</gene>
<reference evidence="1 2" key="1">
    <citation type="submission" date="2024-02" db="EMBL/GenBank/DDBJ databases">
        <title>De novo assembly and annotation of 12 fungi associated with fruit tree decline syndrome in Ontario, Canada.</title>
        <authorList>
            <person name="Sulman M."/>
            <person name="Ellouze W."/>
            <person name="Ilyukhin E."/>
        </authorList>
    </citation>
    <scope>NUCLEOTIDE SEQUENCE [LARGE SCALE GENOMIC DNA]</scope>
    <source>
        <strain evidence="1 2">M11/M66-122</strain>
    </source>
</reference>
<keyword evidence="2" id="KW-1185">Reference proteome</keyword>
<dbReference type="PANTHER" id="PTHR42791:SF1">
    <property type="entry name" value="N-ACETYLTRANSFERASE DOMAIN-CONTAINING PROTEIN"/>
    <property type="match status" value="1"/>
</dbReference>
<evidence type="ECO:0000313" key="2">
    <source>
        <dbReference type="Proteomes" id="UP001320420"/>
    </source>
</evidence>
<name>A0AAN9UJ64_9PEZI</name>
<dbReference type="AlphaFoldDB" id="A0AAN9UJ64"/>
<dbReference type="InterPro" id="IPR052523">
    <property type="entry name" value="Trichothecene_AcTrans"/>
</dbReference>
<dbReference type="PANTHER" id="PTHR42791">
    <property type="entry name" value="GNAT FAMILY ACETYLTRANSFERASE"/>
    <property type="match status" value="1"/>
</dbReference>
<comment type="caution">
    <text evidence="1">The sequence shown here is derived from an EMBL/GenBank/DDBJ whole genome shotgun (WGS) entry which is preliminary data.</text>
</comment>
<dbReference type="InterPro" id="IPR016181">
    <property type="entry name" value="Acyl_CoA_acyltransferase"/>
</dbReference>
<accession>A0AAN9UJ64</accession>
<sequence length="212" mass="23627">MTIPSEKRNVELAVESDIPRIVDIYYDAFPGERPRSIFPDTQSGRRWVGKAFEKSLGPRYEGGPESKVLVSRGPEGVPVAFALYRIWKGGSDPSTRSWRARWPPVTDGSPDMDDAALDGFYGPTDRSREFLMGDKAHIHLEVLGTLQHHQKQGRGKALVHWGTELADRLGLECYLEASHAGLPLYSASGYVARDVTAVVDSRFVYPMVRPAR</sequence>
<dbReference type="Proteomes" id="UP001320420">
    <property type="component" value="Unassembled WGS sequence"/>
</dbReference>